<keyword evidence="4 8" id="KW-0812">Transmembrane</keyword>
<keyword evidence="5" id="KW-0029">Amino-acid transport</keyword>
<comment type="subcellular location">
    <subcellularLocation>
        <location evidence="1">Cell membrane</location>
        <topology evidence="1">Multi-pass membrane protein</topology>
    </subcellularLocation>
</comment>
<keyword evidence="7 8" id="KW-0472">Membrane</keyword>
<dbReference type="PROSITE" id="PS50928">
    <property type="entry name" value="ABC_TM1"/>
    <property type="match status" value="1"/>
</dbReference>
<dbReference type="InterPro" id="IPR043429">
    <property type="entry name" value="ArtM/GltK/GlnP/TcyL/YhdX-like"/>
</dbReference>
<dbReference type="Pfam" id="PF00528">
    <property type="entry name" value="BPD_transp_1"/>
    <property type="match status" value="1"/>
</dbReference>
<evidence type="ECO:0000256" key="3">
    <source>
        <dbReference type="ARBA" id="ARBA00022475"/>
    </source>
</evidence>
<dbReference type="NCBIfam" id="TIGR01726">
    <property type="entry name" value="HEQRo_perm_3TM"/>
    <property type="match status" value="1"/>
</dbReference>
<feature type="domain" description="ABC transmembrane type-1" evidence="9">
    <location>
        <begin position="21"/>
        <end position="207"/>
    </location>
</feature>
<protein>
    <recommendedName>
        <fullName evidence="9">ABC transmembrane type-1 domain-containing protein</fullName>
    </recommendedName>
</protein>
<evidence type="ECO:0000256" key="7">
    <source>
        <dbReference type="ARBA" id="ARBA00023136"/>
    </source>
</evidence>
<keyword evidence="6 8" id="KW-1133">Transmembrane helix</keyword>
<feature type="transmembrane region" description="Helical" evidence="8">
    <location>
        <begin position="191"/>
        <end position="210"/>
    </location>
</feature>
<dbReference type="InterPro" id="IPR000515">
    <property type="entry name" value="MetI-like"/>
</dbReference>
<gene>
    <name evidence="10" type="ORF">METZ01_LOCUS83744</name>
</gene>
<evidence type="ECO:0000256" key="8">
    <source>
        <dbReference type="SAM" id="Phobius"/>
    </source>
</evidence>
<dbReference type="GO" id="GO:0006865">
    <property type="term" value="P:amino acid transport"/>
    <property type="evidence" value="ECO:0007669"/>
    <property type="project" value="UniProtKB-KW"/>
</dbReference>
<feature type="transmembrane region" description="Helical" evidence="8">
    <location>
        <begin position="94"/>
        <end position="117"/>
    </location>
</feature>
<dbReference type="InterPro" id="IPR010065">
    <property type="entry name" value="AA_ABC_transptr_permease_3TM"/>
</dbReference>
<dbReference type="PANTHER" id="PTHR30614">
    <property type="entry name" value="MEMBRANE COMPONENT OF AMINO ACID ABC TRANSPORTER"/>
    <property type="match status" value="1"/>
</dbReference>
<dbReference type="Gene3D" id="1.10.3720.10">
    <property type="entry name" value="MetI-like"/>
    <property type="match status" value="1"/>
</dbReference>
<dbReference type="PANTHER" id="PTHR30614:SF0">
    <property type="entry name" value="L-CYSTINE TRANSPORT SYSTEM PERMEASE PROTEIN TCYL"/>
    <property type="match status" value="1"/>
</dbReference>
<organism evidence="10">
    <name type="scientific">marine metagenome</name>
    <dbReference type="NCBI Taxonomy" id="408172"/>
    <lineage>
        <taxon>unclassified sequences</taxon>
        <taxon>metagenomes</taxon>
        <taxon>ecological metagenomes</taxon>
    </lineage>
</organism>
<proteinExistence type="predicted"/>
<feature type="transmembrane region" description="Helical" evidence="8">
    <location>
        <begin position="17"/>
        <end position="47"/>
    </location>
</feature>
<evidence type="ECO:0000256" key="5">
    <source>
        <dbReference type="ARBA" id="ARBA00022970"/>
    </source>
</evidence>
<dbReference type="CDD" id="cd06261">
    <property type="entry name" value="TM_PBP2"/>
    <property type="match status" value="1"/>
</dbReference>
<evidence type="ECO:0000256" key="2">
    <source>
        <dbReference type="ARBA" id="ARBA00022448"/>
    </source>
</evidence>
<keyword evidence="2" id="KW-0813">Transport</keyword>
<accession>A0A381US12</accession>
<keyword evidence="3" id="KW-1003">Cell membrane</keyword>
<feature type="transmembrane region" description="Helical" evidence="8">
    <location>
        <begin position="68"/>
        <end position="88"/>
    </location>
</feature>
<feature type="transmembrane region" description="Helical" evidence="8">
    <location>
        <begin position="137"/>
        <end position="157"/>
    </location>
</feature>
<dbReference type="GO" id="GO:0043190">
    <property type="term" value="C:ATP-binding cassette (ABC) transporter complex"/>
    <property type="evidence" value="ECO:0007669"/>
    <property type="project" value="InterPro"/>
</dbReference>
<dbReference type="AlphaFoldDB" id="A0A381US12"/>
<evidence type="ECO:0000256" key="6">
    <source>
        <dbReference type="ARBA" id="ARBA00022989"/>
    </source>
</evidence>
<sequence length="221" mass="25038">VDYHFNFSYIWRHFDRLFYGLVLSLELALVSIAIGMIIGLLLALVYVESGKSIRFFVASYVELIRNSPLLLLVYLIFYGIPSIGWFQYSATTSFIVTLSIYSGAYLVEVFRSGLAAVPEGLIDAGKAIGMKPWQRLISIRIPTMFRIVLPALSNTYISLFKDTSIASVIAVPELMYGAQWINFNTFRIIEVYAVITPMYLVTGYVILLSLRQVEKKFAINK</sequence>
<evidence type="ECO:0000256" key="1">
    <source>
        <dbReference type="ARBA" id="ARBA00004651"/>
    </source>
</evidence>
<dbReference type="SUPFAM" id="SSF161098">
    <property type="entry name" value="MetI-like"/>
    <property type="match status" value="1"/>
</dbReference>
<feature type="non-terminal residue" evidence="10">
    <location>
        <position position="1"/>
    </location>
</feature>
<name>A0A381US12_9ZZZZ</name>
<dbReference type="EMBL" id="UINC01007003">
    <property type="protein sequence ID" value="SVA30890.1"/>
    <property type="molecule type" value="Genomic_DNA"/>
</dbReference>
<dbReference type="GO" id="GO:0022857">
    <property type="term" value="F:transmembrane transporter activity"/>
    <property type="evidence" value="ECO:0007669"/>
    <property type="project" value="InterPro"/>
</dbReference>
<dbReference type="InterPro" id="IPR035906">
    <property type="entry name" value="MetI-like_sf"/>
</dbReference>
<evidence type="ECO:0000259" key="9">
    <source>
        <dbReference type="PROSITE" id="PS50928"/>
    </source>
</evidence>
<evidence type="ECO:0000256" key="4">
    <source>
        <dbReference type="ARBA" id="ARBA00022692"/>
    </source>
</evidence>
<reference evidence="10" key="1">
    <citation type="submission" date="2018-05" db="EMBL/GenBank/DDBJ databases">
        <authorList>
            <person name="Lanie J.A."/>
            <person name="Ng W.-L."/>
            <person name="Kazmierczak K.M."/>
            <person name="Andrzejewski T.M."/>
            <person name="Davidsen T.M."/>
            <person name="Wayne K.J."/>
            <person name="Tettelin H."/>
            <person name="Glass J.I."/>
            <person name="Rusch D."/>
            <person name="Podicherti R."/>
            <person name="Tsui H.-C.T."/>
            <person name="Winkler M.E."/>
        </authorList>
    </citation>
    <scope>NUCLEOTIDE SEQUENCE</scope>
</reference>
<evidence type="ECO:0000313" key="10">
    <source>
        <dbReference type="EMBL" id="SVA30890.1"/>
    </source>
</evidence>